<gene>
    <name evidence="1" type="ORF">G1H10_14650</name>
</gene>
<evidence type="ECO:0000313" key="1">
    <source>
        <dbReference type="EMBL" id="NEE01412.1"/>
    </source>
</evidence>
<reference evidence="1 2" key="1">
    <citation type="submission" date="2020-02" db="EMBL/GenBank/DDBJ databases">
        <authorList>
            <person name="Li X.-J."/>
            <person name="Han X.-M."/>
        </authorList>
    </citation>
    <scope>NUCLEOTIDE SEQUENCE [LARGE SCALE GENOMIC DNA]</scope>
    <source>
        <strain evidence="1 2">CCTCC AB 2017055</strain>
    </source>
</reference>
<name>A0A6L9SA28_9ACTN</name>
<evidence type="ECO:0000313" key="2">
    <source>
        <dbReference type="Proteomes" id="UP000475214"/>
    </source>
</evidence>
<dbReference type="EMBL" id="JAAGOA010000009">
    <property type="protein sequence ID" value="NEE01412.1"/>
    <property type="molecule type" value="Genomic_DNA"/>
</dbReference>
<sequence length="134" mass="16218">MTIEQAGITWRGVHHSAQFTWDDLAGIGISYYQSVTEETRKKRMPQLDIYEREPSPVGRWPELDRRRRFERPPALQPRVLQRRWPQLPGQRYRLMLPLDDTVYRMIEEAVRAYRPQLWLGWYRRSESDTPLLLH</sequence>
<dbReference type="AlphaFoldDB" id="A0A6L9SA28"/>
<dbReference type="Proteomes" id="UP000475214">
    <property type="component" value="Unassembled WGS sequence"/>
</dbReference>
<dbReference type="RefSeq" id="WP_163738950.1">
    <property type="nucleotide sequence ID" value="NZ_JAAGOA010000009.1"/>
</dbReference>
<keyword evidence="2" id="KW-1185">Reference proteome</keyword>
<organism evidence="1 2">
    <name type="scientific">Phytoactinopolyspora halotolerans</name>
    <dbReference type="NCBI Taxonomy" id="1981512"/>
    <lineage>
        <taxon>Bacteria</taxon>
        <taxon>Bacillati</taxon>
        <taxon>Actinomycetota</taxon>
        <taxon>Actinomycetes</taxon>
        <taxon>Jiangellales</taxon>
        <taxon>Jiangellaceae</taxon>
        <taxon>Phytoactinopolyspora</taxon>
    </lineage>
</organism>
<protein>
    <submittedName>
        <fullName evidence="1">Uncharacterized protein</fullName>
    </submittedName>
</protein>
<accession>A0A6L9SA28</accession>
<proteinExistence type="predicted"/>
<comment type="caution">
    <text evidence="1">The sequence shown here is derived from an EMBL/GenBank/DDBJ whole genome shotgun (WGS) entry which is preliminary data.</text>
</comment>